<dbReference type="KEGG" id="hbs:IPV69_12095"/>
<keyword evidence="1" id="KW-0812">Transmembrane</keyword>
<name>A0A7M2X2Z5_9BACT</name>
<evidence type="ECO:0000256" key="1">
    <source>
        <dbReference type="SAM" id="Phobius"/>
    </source>
</evidence>
<keyword evidence="3" id="KW-1185">Reference proteome</keyword>
<dbReference type="Pfam" id="PF04350">
    <property type="entry name" value="PilO"/>
    <property type="match status" value="1"/>
</dbReference>
<dbReference type="InterPro" id="IPR007445">
    <property type="entry name" value="PilO"/>
</dbReference>
<evidence type="ECO:0000313" key="3">
    <source>
        <dbReference type="Proteomes" id="UP000593765"/>
    </source>
</evidence>
<dbReference type="GO" id="GO:0043683">
    <property type="term" value="P:type IV pilus assembly"/>
    <property type="evidence" value="ECO:0007669"/>
    <property type="project" value="InterPro"/>
</dbReference>
<proteinExistence type="predicted"/>
<keyword evidence="1" id="KW-1133">Transmembrane helix</keyword>
<reference evidence="2 3" key="1">
    <citation type="submission" date="2020-10" db="EMBL/GenBank/DDBJ databases">
        <title>Wide distribution of Phycisphaera-like planctomycetes from WD2101 soil group in peatlands and genome analysis of the first cultivated representative.</title>
        <authorList>
            <person name="Dedysh S.N."/>
            <person name="Beletsky A.V."/>
            <person name="Ivanova A."/>
            <person name="Kulichevskaya I.S."/>
            <person name="Suzina N.E."/>
            <person name="Philippov D.A."/>
            <person name="Rakitin A.L."/>
            <person name="Mardanov A.V."/>
            <person name="Ravin N.V."/>
        </authorList>
    </citation>
    <scope>NUCLEOTIDE SEQUENCE [LARGE SCALE GENOMIC DNA]</scope>
    <source>
        <strain evidence="2 3">M1803</strain>
    </source>
</reference>
<dbReference type="InterPro" id="IPR014717">
    <property type="entry name" value="Transl_elong_EF1B/ribsomal_bS6"/>
</dbReference>
<organism evidence="2 3">
    <name type="scientific">Humisphaera borealis</name>
    <dbReference type="NCBI Taxonomy" id="2807512"/>
    <lineage>
        <taxon>Bacteria</taxon>
        <taxon>Pseudomonadati</taxon>
        <taxon>Planctomycetota</taxon>
        <taxon>Phycisphaerae</taxon>
        <taxon>Tepidisphaerales</taxon>
        <taxon>Tepidisphaeraceae</taxon>
        <taxon>Humisphaera</taxon>
    </lineage>
</organism>
<evidence type="ECO:0000313" key="2">
    <source>
        <dbReference type="EMBL" id="QOV92044.1"/>
    </source>
</evidence>
<dbReference type="Proteomes" id="UP000593765">
    <property type="component" value="Chromosome"/>
</dbReference>
<gene>
    <name evidence="2" type="primary">pilO</name>
    <name evidence="2" type="ORF">IPV69_12095</name>
</gene>
<dbReference type="GO" id="GO:0043107">
    <property type="term" value="P:type IV pilus-dependent motility"/>
    <property type="evidence" value="ECO:0007669"/>
    <property type="project" value="InterPro"/>
</dbReference>
<dbReference type="AlphaFoldDB" id="A0A7M2X2Z5"/>
<sequence length="193" mass="20876">MSTEKSPLNPEQRSYSRKAIAIGITVCVAISAGGYFVGIAPALAGLVERRGQERELADRKTRSAELATELRDTRQRLVAANKELAELPLRLEPASAVNRRINLLAGVAGEAKVTLNEIQPQSAVDGQHYQTVPIRVVGAGSYPACAAFLHALRERFPDTTVQSFDLQNAAPSRDANVATFRMELAWHTSPAGK</sequence>
<keyword evidence="1" id="KW-0472">Membrane</keyword>
<dbReference type="RefSeq" id="WP_206295371.1">
    <property type="nucleotide sequence ID" value="NZ_CP063458.1"/>
</dbReference>
<feature type="transmembrane region" description="Helical" evidence="1">
    <location>
        <begin position="20"/>
        <end position="47"/>
    </location>
</feature>
<dbReference type="EMBL" id="CP063458">
    <property type="protein sequence ID" value="QOV92044.1"/>
    <property type="molecule type" value="Genomic_DNA"/>
</dbReference>
<accession>A0A7M2X2Z5</accession>
<dbReference type="Gene3D" id="3.30.70.60">
    <property type="match status" value="1"/>
</dbReference>
<protein>
    <submittedName>
        <fullName evidence="2">Type 4a pilus biogenesis protein PilO</fullName>
    </submittedName>
</protein>